<proteinExistence type="predicted"/>
<dbReference type="EMBL" id="FOLB01000005">
    <property type="protein sequence ID" value="SFC29501.1"/>
    <property type="molecule type" value="Genomic_DNA"/>
</dbReference>
<evidence type="ECO:0000313" key="2">
    <source>
        <dbReference type="EMBL" id="SFC29501.1"/>
    </source>
</evidence>
<dbReference type="STRING" id="574651.SAMN04487968_10576"/>
<name>A0A1I1I078_9ACTN</name>
<dbReference type="AlphaFoldDB" id="A0A1I1I078"/>
<sequence length="177" mass="19260">MTNDSGQWPTRAVPRPRNSDGGAVSAILGALPDDEWTVFEDVALRGRRTPVQVAVGPQGIFVIESRRPRPFSRDELCSAGVRQDLVVRATRAAASVNARTGLVEAKHVTPVVCYFGREVAPVVAGDVVVCSSRNLLAVMTARPTILDDGRRQLVALDLDTSIGTPARRPVVRKRRRR</sequence>
<keyword evidence="3" id="KW-1185">Reference proteome</keyword>
<evidence type="ECO:0000313" key="3">
    <source>
        <dbReference type="Proteomes" id="UP000198832"/>
    </source>
</evidence>
<reference evidence="2 3" key="1">
    <citation type="submission" date="2016-10" db="EMBL/GenBank/DDBJ databases">
        <authorList>
            <person name="de Groot N.N."/>
        </authorList>
    </citation>
    <scope>NUCLEOTIDE SEQUENCE [LARGE SCALE GENOMIC DNA]</scope>
    <source>
        <strain evidence="2 3">CGMCC 1.7056</strain>
    </source>
</reference>
<organism evidence="2 3">
    <name type="scientific">Nocardioides terrae</name>
    <dbReference type="NCBI Taxonomy" id="574651"/>
    <lineage>
        <taxon>Bacteria</taxon>
        <taxon>Bacillati</taxon>
        <taxon>Actinomycetota</taxon>
        <taxon>Actinomycetes</taxon>
        <taxon>Propionibacteriales</taxon>
        <taxon>Nocardioidaceae</taxon>
        <taxon>Nocardioides</taxon>
    </lineage>
</organism>
<evidence type="ECO:0000256" key="1">
    <source>
        <dbReference type="SAM" id="MobiDB-lite"/>
    </source>
</evidence>
<dbReference type="OrthoDB" id="5793358at2"/>
<dbReference type="Proteomes" id="UP000198832">
    <property type="component" value="Unassembled WGS sequence"/>
</dbReference>
<dbReference type="RefSeq" id="WP_091122436.1">
    <property type="nucleotide sequence ID" value="NZ_FOLB01000005.1"/>
</dbReference>
<protein>
    <submittedName>
        <fullName evidence="2">Uncharacterized protein</fullName>
    </submittedName>
</protein>
<accession>A0A1I1I078</accession>
<feature type="region of interest" description="Disordered" evidence="1">
    <location>
        <begin position="1"/>
        <end position="21"/>
    </location>
</feature>
<gene>
    <name evidence="2" type="ORF">SAMN04487968_10576</name>
</gene>